<feature type="transmembrane region" description="Helical" evidence="1">
    <location>
        <begin position="80"/>
        <end position="100"/>
    </location>
</feature>
<keyword evidence="1" id="KW-1133">Transmembrane helix</keyword>
<sequence>MGWTFKLHAGVALGLGATLLSLATLTWLPGVLPLTGTSSLGAAAFALVFLTFVSALVRLMPRGPDKHAIWLAFRCLPGKVQLTLGAMALWGVVLVAFSMATEGNLQSAEIRNGRYVAFDMTPHARGTVEISRSQYQAVLENDHRTMLAIPGVLALGAAYAVLAAGELHRADRETT</sequence>
<dbReference type="RefSeq" id="WP_252427253.1">
    <property type="nucleotide sequence ID" value="NZ_JAMWMR010000024.1"/>
</dbReference>
<reference evidence="2 3" key="1">
    <citation type="submission" date="2022-05" db="EMBL/GenBank/DDBJ databases">
        <title>Streptomyces sp. nov. RY43-2 isolated from soil of a peat swamp forest.</title>
        <authorList>
            <person name="Kanchanasin P."/>
            <person name="Tanasupawat S."/>
            <person name="Phongsopitanun W."/>
        </authorList>
    </citation>
    <scope>NUCLEOTIDE SEQUENCE [LARGE SCALE GENOMIC DNA]</scope>
    <source>
        <strain evidence="2 3">RY43-2</strain>
    </source>
</reference>
<evidence type="ECO:0000313" key="3">
    <source>
        <dbReference type="Proteomes" id="UP001523219"/>
    </source>
</evidence>
<evidence type="ECO:0000256" key="1">
    <source>
        <dbReference type="SAM" id="Phobius"/>
    </source>
</evidence>
<feature type="transmembrane region" description="Helical" evidence="1">
    <location>
        <begin position="40"/>
        <end position="59"/>
    </location>
</feature>
<gene>
    <name evidence="2" type="ORF">NGF19_23520</name>
</gene>
<comment type="caution">
    <text evidence="2">The sequence shown here is derived from an EMBL/GenBank/DDBJ whole genome shotgun (WGS) entry which is preliminary data.</text>
</comment>
<protein>
    <submittedName>
        <fullName evidence="2">Uncharacterized protein</fullName>
    </submittedName>
</protein>
<feature type="transmembrane region" description="Helical" evidence="1">
    <location>
        <begin position="147"/>
        <end position="165"/>
    </location>
</feature>
<dbReference type="Proteomes" id="UP001523219">
    <property type="component" value="Unassembled WGS sequence"/>
</dbReference>
<feature type="transmembrane region" description="Helical" evidence="1">
    <location>
        <begin position="7"/>
        <end position="28"/>
    </location>
</feature>
<evidence type="ECO:0000313" key="2">
    <source>
        <dbReference type="EMBL" id="MCN9243720.1"/>
    </source>
</evidence>
<proteinExistence type="predicted"/>
<accession>A0ABT0ZJL3</accession>
<dbReference type="EMBL" id="JAMWMR010000024">
    <property type="protein sequence ID" value="MCN9243720.1"/>
    <property type="molecule type" value="Genomic_DNA"/>
</dbReference>
<name>A0ABT0ZJL3_9ACTN</name>
<organism evidence="2 3">
    <name type="scientific">Streptomyces macrolidinus</name>
    <dbReference type="NCBI Taxonomy" id="2952607"/>
    <lineage>
        <taxon>Bacteria</taxon>
        <taxon>Bacillati</taxon>
        <taxon>Actinomycetota</taxon>
        <taxon>Actinomycetes</taxon>
        <taxon>Kitasatosporales</taxon>
        <taxon>Streptomycetaceae</taxon>
        <taxon>Streptomyces</taxon>
    </lineage>
</organism>
<keyword evidence="1" id="KW-0472">Membrane</keyword>
<keyword evidence="1" id="KW-0812">Transmembrane</keyword>
<keyword evidence="3" id="KW-1185">Reference proteome</keyword>